<reference evidence="2 3" key="1">
    <citation type="journal article" date="2011" name="Genome Biol.">
        <title>Comparative genome sequence analysis underscores mycoparasitism as the ancestral life style of Trichoderma.</title>
        <authorList>
            <person name="Kubicek C.P."/>
            <person name="Herrera-Estrella A."/>
            <person name="Seidl-Seiboth V."/>
            <person name="Martinez D.A."/>
            <person name="Druzhinina I.S."/>
            <person name="Thon M."/>
            <person name="Zeilinger S."/>
            <person name="Casas-Flores S."/>
            <person name="Horwitz B.A."/>
            <person name="Mukherjee P.K."/>
            <person name="Mukherjee M."/>
            <person name="Kredics L."/>
            <person name="Alcaraz L.D."/>
            <person name="Aerts A."/>
            <person name="Antal Z."/>
            <person name="Atanasova L."/>
            <person name="Cervantes-Badillo M.G."/>
            <person name="Challacombe J."/>
            <person name="Chertkov O."/>
            <person name="McCluskey K."/>
            <person name="Coulpier F."/>
            <person name="Deshpande N."/>
            <person name="von Doehren H."/>
            <person name="Ebbole D.J."/>
            <person name="Esquivel-Naranjo E.U."/>
            <person name="Fekete E."/>
            <person name="Flipphi M."/>
            <person name="Glaser F."/>
            <person name="Gomez-Rodriguez E.Y."/>
            <person name="Gruber S."/>
            <person name="Han C."/>
            <person name="Henrissat B."/>
            <person name="Hermosa R."/>
            <person name="Hernandez-Onate M."/>
            <person name="Karaffa L."/>
            <person name="Kosti I."/>
            <person name="Le Crom S."/>
            <person name="Lindquist E."/>
            <person name="Lucas S."/>
            <person name="Luebeck M."/>
            <person name="Luebeck P.S."/>
            <person name="Margeot A."/>
            <person name="Metz B."/>
            <person name="Misra M."/>
            <person name="Nevalainen H."/>
            <person name="Omann M."/>
            <person name="Packer N."/>
            <person name="Perrone G."/>
            <person name="Uresti-Rivera E.E."/>
            <person name="Salamov A."/>
            <person name="Schmoll M."/>
            <person name="Seiboth B."/>
            <person name="Shapiro H."/>
            <person name="Sukno S."/>
            <person name="Tamayo-Ramos J.A."/>
            <person name="Tisch D."/>
            <person name="Wiest A."/>
            <person name="Wilkinson H.H."/>
            <person name="Zhang M."/>
            <person name="Coutinho P.M."/>
            <person name="Kenerley C.M."/>
            <person name="Monte E."/>
            <person name="Baker S.E."/>
            <person name="Grigoriev I.V."/>
        </authorList>
    </citation>
    <scope>NUCLEOTIDE SEQUENCE [LARGE SCALE GENOMIC DNA]</scope>
    <source>
        <strain evidence="3">Gv29-8 / FGSC 10586</strain>
    </source>
</reference>
<feature type="compositionally biased region" description="Basic and acidic residues" evidence="1">
    <location>
        <begin position="80"/>
        <end position="93"/>
    </location>
</feature>
<evidence type="ECO:0000256" key="1">
    <source>
        <dbReference type="SAM" id="MobiDB-lite"/>
    </source>
</evidence>
<dbReference type="HOGENOM" id="CLU_2049988_0_0_1"/>
<keyword evidence="3" id="KW-1185">Reference proteome</keyword>
<evidence type="ECO:0000313" key="3">
    <source>
        <dbReference type="Proteomes" id="UP000007115"/>
    </source>
</evidence>
<dbReference type="InParanoid" id="G9MFG4"/>
<proteinExistence type="predicted"/>
<dbReference type="GeneID" id="25789972"/>
<evidence type="ECO:0000313" key="2">
    <source>
        <dbReference type="EMBL" id="EHK27130.1"/>
    </source>
</evidence>
<name>G9MFG4_HYPVG</name>
<dbReference type="RefSeq" id="XP_013961343.1">
    <property type="nucleotide sequence ID" value="XM_014105868.1"/>
</dbReference>
<dbReference type="EMBL" id="ABDF02000001">
    <property type="protein sequence ID" value="EHK27130.1"/>
    <property type="molecule type" value="Genomic_DNA"/>
</dbReference>
<organism evidence="2 3">
    <name type="scientific">Hypocrea virens (strain Gv29-8 / FGSC 10586)</name>
    <name type="common">Gliocladium virens</name>
    <name type="synonym">Trichoderma virens</name>
    <dbReference type="NCBI Taxonomy" id="413071"/>
    <lineage>
        <taxon>Eukaryota</taxon>
        <taxon>Fungi</taxon>
        <taxon>Dikarya</taxon>
        <taxon>Ascomycota</taxon>
        <taxon>Pezizomycotina</taxon>
        <taxon>Sordariomycetes</taxon>
        <taxon>Hypocreomycetidae</taxon>
        <taxon>Hypocreales</taxon>
        <taxon>Hypocreaceae</taxon>
        <taxon>Trichoderma</taxon>
    </lineage>
</organism>
<feature type="region of interest" description="Disordered" evidence="1">
    <location>
        <begin position="1"/>
        <end position="120"/>
    </location>
</feature>
<accession>G9MFG4</accession>
<feature type="compositionally biased region" description="Basic and acidic residues" evidence="1">
    <location>
        <begin position="10"/>
        <end position="28"/>
    </location>
</feature>
<comment type="caution">
    <text evidence="2">The sequence shown here is derived from an EMBL/GenBank/DDBJ whole genome shotgun (WGS) entry which is preliminary data.</text>
</comment>
<sequence>MRASNATSGEGRRPDARQMEPPQEKPDHAAQPQPQVLSSPVLEASKGKPGASSGRASGKEFSRHHRTYNVPPHGRPSNIRSDKTAGRCPEKKALGMSLGLREFTGRDNPTADAGWLVQNG</sequence>
<dbReference type="Proteomes" id="UP000007115">
    <property type="component" value="Unassembled WGS sequence"/>
</dbReference>
<protein>
    <submittedName>
        <fullName evidence="2">Uncharacterized protein</fullName>
    </submittedName>
</protein>
<dbReference type="VEuPathDB" id="FungiDB:TRIVIDRAFT_196998"/>
<gene>
    <name evidence="2" type="ORF">TRIVIDRAFT_196998</name>
</gene>
<dbReference type="AlphaFoldDB" id="G9MFG4"/>